<evidence type="ECO:0000256" key="1">
    <source>
        <dbReference type="SAM" id="SignalP"/>
    </source>
</evidence>
<proteinExistence type="predicted"/>
<protein>
    <submittedName>
        <fullName evidence="2">Uncharacterized protein</fullName>
    </submittedName>
</protein>
<evidence type="ECO:0000313" key="3">
    <source>
        <dbReference type="Proteomes" id="UP000507962"/>
    </source>
</evidence>
<sequence>MAHPNRRSLVFVACLTLCLFFPGTALAMEKRSSADDLIAAAHPIEQTKTKGDQPC</sequence>
<reference evidence="2 3" key="1">
    <citation type="submission" date="2019-03" db="EMBL/GenBank/DDBJ databases">
        <authorList>
            <person name="Nijsse B."/>
        </authorList>
    </citation>
    <scope>NUCLEOTIDE SEQUENCE [LARGE SCALE GENOMIC DNA]</scope>
    <source>
        <strain evidence="2">Desulfoluna butyratoxydans MSL71</strain>
    </source>
</reference>
<dbReference type="Proteomes" id="UP000507962">
    <property type="component" value="Unassembled WGS sequence"/>
</dbReference>
<organism evidence="2 3">
    <name type="scientific">Desulfoluna butyratoxydans</name>
    <dbReference type="NCBI Taxonomy" id="231438"/>
    <lineage>
        <taxon>Bacteria</taxon>
        <taxon>Pseudomonadati</taxon>
        <taxon>Thermodesulfobacteriota</taxon>
        <taxon>Desulfobacteria</taxon>
        <taxon>Desulfobacterales</taxon>
        <taxon>Desulfolunaceae</taxon>
        <taxon>Desulfoluna</taxon>
    </lineage>
</organism>
<keyword evidence="1" id="KW-0732">Signal</keyword>
<accession>A0A4V6IL24</accession>
<feature type="chain" id="PRO_5020611656" evidence="1">
    <location>
        <begin position="28"/>
        <end position="55"/>
    </location>
</feature>
<dbReference type="AlphaFoldDB" id="A0A4V6IL24"/>
<dbReference type="EMBL" id="CAADHO010000001">
    <property type="protein sequence ID" value="VFQ43368.1"/>
    <property type="molecule type" value="Genomic_DNA"/>
</dbReference>
<gene>
    <name evidence="2" type="ORF">MSL71_9960</name>
</gene>
<feature type="signal peptide" evidence="1">
    <location>
        <begin position="1"/>
        <end position="27"/>
    </location>
</feature>
<name>A0A4V6IL24_9BACT</name>
<keyword evidence="3" id="KW-1185">Reference proteome</keyword>
<evidence type="ECO:0000313" key="2">
    <source>
        <dbReference type="EMBL" id="VFQ43368.1"/>
    </source>
</evidence>